<organism evidence="1 2">
    <name type="scientific">Streptomyces pseudovenezuelae</name>
    <dbReference type="NCBI Taxonomy" id="67350"/>
    <lineage>
        <taxon>Bacteria</taxon>
        <taxon>Bacillati</taxon>
        <taxon>Actinomycetota</taxon>
        <taxon>Actinomycetes</taxon>
        <taxon>Kitasatosporales</taxon>
        <taxon>Streptomycetaceae</taxon>
        <taxon>Streptomyces</taxon>
        <taxon>Streptomyces aurantiacus group</taxon>
    </lineage>
</organism>
<accession>A0A101NAL3</accession>
<gene>
    <name evidence="1" type="ORF">AQI94_06655</name>
</gene>
<comment type="caution">
    <text evidence="1">The sequence shown here is derived from an EMBL/GenBank/DDBJ whole genome shotgun (WGS) entry which is preliminary data.</text>
</comment>
<protein>
    <submittedName>
        <fullName evidence="1">Uncharacterized protein</fullName>
    </submittedName>
</protein>
<dbReference type="EMBL" id="LMWM01000007">
    <property type="protein sequence ID" value="KUM89595.1"/>
    <property type="molecule type" value="Genomic_DNA"/>
</dbReference>
<dbReference type="AlphaFoldDB" id="A0A101NAL3"/>
<name>A0A101NAL3_9ACTN</name>
<proteinExistence type="predicted"/>
<dbReference type="Gene3D" id="3.60.15.10">
    <property type="entry name" value="Ribonuclease Z/Hydroxyacylglutathione hydrolase-like"/>
    <property type="match status" value="1"/>
</dbReference>
<dbReference type="Proteomes" id="UP000053039">
    <property type="component" value="Unassembled WGS sequence"/>
</dbReference>
<evidence type="ECO:0000313" key="1">
    <source>
        <dbReference type="EMBL" id="KUM89595.1"/>
    </source>
</evidence>
<sequence length="77" mass="8282">MTRLRRIFGFGIDRHHEGEQVHLTPEDAGDIARKAGARELVVTHVGPSLTREAATARAAVAFAGRTSTAFEGATRLV</sequence>
<reference evidence="1 2" key="1">
    <citation type="submission" date="2015-10" db="EMBL/GenBank/DDBJ databases">
        <title>Draft genome sequence of Streptomyces pseudovenezuelae DSM 40212, type strain for the species Streptomyces pseudovenezuelae.</title>
        <authorList>
            <person name="Ruckert C."/>
            <person name="Winkler A."/>
            <person name="Kalinowski J."/>
            <person name="Kampfer P."/>
            <person name="Glaeser S."/>
        </authorList>
    </citation>
    <scope>NUCLEOTIDE SEQUENCE [LARGE SCALE GENOMIC DNA]</scope>
    <source>
        <strain evidence="1 2">DSM 40212</strain>
    </source>
</reference>
<evidence type="ECO:0000313" key="2">
    <source>
        <dbReference type="Proteomes" id="UP000053039"/>
    </source>
</evidence>
<dbReference type="InterPro" id="IPR036866">
    <property type="entry name" value="RibonucZ/Hydroxyglut_hydro"/>
</dbReference>